<dbReference type="Proteomes" id="UP000265515">
    <property type="component" value="Unassembled WGS sequence"/>
</dbReference>
<keyword evidence="2" id="KW-1185">Reference proteome</keyword>
<proteinExistence type="predicted"/>
<evidence type="ECO:0000313" key="1">
    <source>
        <dbReference type="EMBL" id="GBG92303.1"/>
    </source>
</evidence>
<gene>
    <name evidence="1" type="ORF">CBR_g55072</name>
</gene>
<dbReference type="EMBL" id="BFEA01001031">
    <property type="protein sequence ID" value="GBG92303.1"/>
    <property type="molecule type" value="Genomic_DNA"/>
</dbReference>
<protein>
    <submittedName>
        <fullName evidence="1">Uncharacterized protein</fullName>
    </submittedName>
</protein>
<dbReference type="AlphaFoldDB" id="A0A388MCR6"/>
<comment type="caution">
    <text evidence="1">The sequence shown here is derived from an EMBL/GenBank/DDBJ whole genome shotgun (WGS) entry which is preliminary data.</text>
</comment>
<name>A0A388MCR6_CHABU</name>
<organism evidence="1 2">
    <name type="scientific">Chara braunii</name>
    <name type="common">Braun's stonewort</name>
    <dbReference type="NCBI Taxonomy" id="69332"/>
    <lineage>
        <taxon>Eukaryota</taxon>
        <taxon>Viridiplantae</taxon>
        <taxon>Streptophyta</taxon>
        <taxon>Charophyceae</taxon>
        <taxon>Charales</taxon>
        <taxon>Characeae</taxon>
        <taxon>Chara</taxon>
    </lineage>
</organism>
<sequence>MTVLSRDYPIVHHPCIVRTDAYSPSAVCDSVPGTVAAPSAPAFSPAASSIGSMAVAAAAASRDDTGEEGRYICKRCTPGVQLYRMDWTRKRMHRLR</sequence>
<evidence type="ECO:0000313" key="2">
    <source>
        <dbReference type="Proteomes" id="UP000265515"/>
    </source>
</evidence>
<accession>A0A388MCR6</accession>
<dbReference type="Gramene" id="GBG92303">
    <property type="protein sequence ID" value="GBG92303"/>
    <property type="gene ID" value="CBR_g55072"/>
</dbReference>
<reference evidence="1 2" key="1">
    <citation type="journal article" date="2018" name="Cell">
        <title>The Chara Genome: Secondary Complexity and Implications for Plant Terrestrialization.</title>
        <authorList>
            <person name="Nishiyama T."/>
            <person name="Sakayama H."/>
            <person name="Vries J.D."/>
            <person name="Buschmann H."/>
            <person name="Saint-Marcoux D."/>
            <person name="Ullrich K.K."/>
            <person name="Haas F.B."/>
            <person name="Vanderstraeten L."/>
            <person name="Becker D."/>
            <person name="Lang D."/>
            <person name="Vosolsobe S."/>
            <person name="Rombauts S."/>
            <person name="Wilhelmsson P.K.I."/>
            <person name="Janitza P."/>
            <person name="Kern R."/>
            <person name="Heyl A."/>
            <person name="Rumpler F."/>
            <person name="Villalobos L.I.A.C."/>
            <person name="Clay J.M."/>
            <person name="Skokan R."/>
            <person name="Toyoda A."/>
            <person name="Suzuki Y."/>
            <person name="Kagoshima H."/>
            <person name="Schijlen E."/>
            <person name="Tajeshwar N."/>
            <person name="Catarino B."/>
            <person name="Hetherington A.J."/>
            <person name="Saltykova A."/>
            <person name="Bonnot C."/>
            <person name="Breuninger H."/>
            <person name="Symeonidi A."/>
            <person name="Radhakrishnan G.V."/>
            <person name="Van Nieuwerburgh F."/>
            <person name="Deforce D."/>
            <person name="Chang C."/>
            <person name="Karol K.G."/>
            <person name="Hedrich R."/>
            <person name="Ulvskov P."/>
            <person name="Glockner G."/>
            <person name="Delwiche C.F."/>
            <person name="Petrasek J."/>
            <person name="Van de Peer Y."/>
            <person name="Friml J."/>
            <person name="Beilby M."/>
            <person name="Dolan L."/>
            <person name="Kohara Y."/>
            <person name="Sugano S."/>
            <person name="Fujiyama A."/>
            <person name="Delaux P.-M."/>
            <person name="Quint M."/>
            <person name="TheiBen G."/>
            <person name="Hagemann M."/>
            <person name="Harholt J."/>
            <person name="Dunand C."/>
            <person name="Zachgo S."/>
            <person name="Langdale J."/>
            <person name="Maumus F."/>
            <person name="Straeten D.V.D."/>
            <person name="Gould S.B."/>
            <person name="Rensing S.A."/>
        </authorList>
    </citation>
    <scope>NUCLEOTIDE SEQUENCE [LARGE SCALE GENOMIC DNA]</scope>
    <source>
        <strain evidence="1 2">S276</strain>
    </source>
</reference>